<accession>A0A7S2PX23</accession>
<feature type="transmembrane region" description="Helical" evidence="1">
    <location>
        <begin position="103"/>
        <end position="126"/>
    </location>
</feature>
<gene>
    <name evidence="2" type="ORF">SMAR0320_LOCUS19680</name>
</gene>
<keyword evidence="1" id="KW-0812">Transmembrane</keyword>
<keyword evidence="1" id="KW-1133">Transmembrane helix</keyword>
<organism evidence="2">
    <name type="scientific">Skeletonema marinoi</name>
    <dbReference type="NCBI Taxonomy" id="267567"/>
    <lineage>
        <taxon>Eukaryota</taxon>
        <taxon>Sar</taxon>
        <taxon>Stramenopiles</taxon>
        <taxon>Ochrophyta</taxon>
        <taxon>Bacillariophyta</taxon>
        <taxon>Coscinodiscophyceae</taxon>
        <taxon>Thalassiosirophycidae</taxon>
        <taxon>Thalassiosirales</taxon>
        <taxon>Skeletonemataceae</taxon>
        <taxon>Skeletonema</taxon>
        <taxon>Skeletonema marinoi-dohrnii complex</taxon>
    </lineage>
</organism>
<sequence length="129" mass="14140">MIQCIFEIGTVRMYSAHLNSFRFLLCTMKSTSSGDFNAQNSIKQQVSLRFTSTDRSTRNQPPNGISVPNIQSVNAEKIDAISVHGLRVTASVGSLSARAIRRAAFFCITSSGTSFLNLIHAPLLLFTKL</sequence>
<evidence type="ECO:0000313" key="2">
    <source>
        <dbReference type="EMBL" id="CAD9624329.1"/>
    </source>
</evidence>
<keyword evidence="1" id="KW-0472">Membrane</keyword>
<protein>
    <submittedName>
        <fullName evidence="2">Uncharacterized protein</fullName>
    </submittedName>
</protein>
<dbReference type="AlphaFoldDB" id="A0A7S2PX23"/>
<proteinExistence type="predicted"/>
<evidence type="ECO:0000256" key="1">
    <source>
        <dbReference type="SAM" id="Phobius"/>
    </source>
</evidence>
<reference evidence="2" key="1">
    <citation type="submission" date="2021-01" db="EMBL/GenBank/DDBJ databases">
        <authorList>
            <person name="Corre E."/>
            <person name="Pelletier E."/>
            <person name="Niang G."/>
            <person name="Scheremetjew M."/>
            <person name="Finn R."/>
            <person name="Kale V."/>
            <person name="Holt S."/>
            <person name="Cochrane G."/>
            <person name="Meng A."/>
            <person name="Brown T."/>
            <person name="Cohen L."/>
        </authorList>
    </citation>
    <scope>NUCLEOTIDE SEQUENCE</scope>
    <source>
        <strain evidence="2">SM1012Den-03</strain>
    </source>
</reference>
<name>A0A7S2PX23_9STRA</name>
<dbReference type="EMBL" id="HBGZ01027665">
    <property type="protein sequence ID" value="CAD9624329.1"/>
    <property type="molecule type" value="Transcribed_RNA"/>
</dbReference>